<dbReference type="InterPro" id="IPR055290">
    <property type="entry name" value="At3g26010-like"/>
</dbReference>
<evidence type="ECO:0000313" key="5">
    <source>
        <dbReference type="Proteomes" id="UP001552299"/>
    </source>
</evidence>
<keyword evidence="1" id="KW-0812">Transmembrane</keyword>
<dbReference type="Proteomes" id="UP001552299">
    <property type="component" value="Unassembled WGS sequence"/>
</dbReference>
<comment type="caution">
    <text evidence="4">The sequence shown here is derived from an EMBL/GenBank/DDBJ whole genome shotgun (WGS) entry which is preliminary data.</text>
</comment>
<organism evidence="4 5">
    <name type="scientific">Dendrobium thyrsiflorum</name>
    <name type="common">Pinecone-like raceme dendrobium</name>
    <name type="synonym">Orchid</name>
    <dbReference type="NCBI Taxonomy" id="117978"/>
    <lineage>
        <taxon>Eukaryota</taxon>
        <taxon>Viridiplantae</taxon>
        <taxon>Streptophyta</taxon>
        <taxon>Embryophyta</taxon>
        <taxon>Tracheophyta</taxon>
        <taxon>Spermatophyta</taxon>
        <taxon>Magnoliopsida</taxon>
        <taxon>Liliopsida</taxon>
        <taxon>Asparagales</taxon>
        <taxon>Orchidaceae</taxon>
        <taxon>Epidendroideae</taxon>
        <taxon>Malaxideae</taxon>
        <taxon>Dendrobiinae</taxon>
        <taxon>Dendrobium</taxon>
    </lineage>
</organism>
<evidence type="ECO:0000259" key="3">
    <source>
        <dbReference type="Pfam" id="PF24750"/>
    </source>
</evidence>
<gene>
    <name evidence="4" type="ORF">M5K25_005267</name>
</gene>
<sequence>MQALNNYLLGFHLSLSSFVFLYIFFYLWIPTQMKMSFSKMNNSNTETNGIGLTDDLLIEILTKLPLKCIYRYKCVSRSWRRLIADRYVATRLPLILSGVFYRCGPGDLKLEPRYGCNSNGSFHETDFSYLPFYHNSSIIDCSNGLLLFYRSIPSAFHVCNPTTKTWAALPKPRGKSQLSVLAFDAYKSPYYKVVCFSGWQAQGGQLEVFSSETGQWVEHSLNWGVDTNNLSASMHYFNGVLYVLALPGHVACIDLEKMCCSVIELPEDMKNDASLGNSGGFLHCAINDSNELRIWGLKGMKWVLKNRVSVPGILKWNGDGIDMPCTGFLHHGQFNFLAFHPEEDLVYLWVMGKLMSYDLCKKRFGLVCELGTEKEKVQVIQIWLFPYSDNVSNCLA</sequence>
<evidence type="ECO:0008006" key="6">
    <source>
        <dbReference type="Google" id="ProtNLM"/>
    </source>
</evidence>
<feature type="transmembrane region" description="Helical" evidence="1">
    <location>
        <begin position="6"/>
        <end position="29"/>
    </location>
</feature>
<keyword evidence="5" id="KW-1185">Reference proteome</keyword>
<dbReference type="InterPro" id="IPR011043">
    <property type="entry name" value="Gal_Oxase/kelch_b-propeller"/>
</dbReference>
<dbReference type="InterPro" id="IPR036047">
    <property type="entry name" value="F-box-like_dom_sf"/>
</dbReference>
<dbReference type="Pfam" id="PF24750">
    <property type="entry name" value="b-prop_At3g26010-like"/>
    <property type="match status" value="1"/>
</dbReference>
<feature type="domain" description="F-box protein At3g26010-like beta-propeller" evidence="3">
    <location>
        <begin position="134"/>
        <end position="370"/>
    </location>
</feature>
<feature type="domain" description="F-box" evidence="2">
    <location>
        <begin position="52"/>
        <end position="86"/>
    </location>
</feature>
<name>A0ABD0VH13_DENTH</name>
<evidence type="ECO:0000256" key="1">
    <source>
        <dbReference type="SAM" id="Phobius"/>
    </source>
</evidence>
<dbReference type="Gene3D" id="1.20.1280.50">
    <property type="match status" value="1"/>
</dbReference>
<evidence type="ECO:0000313" key="4">
    <source>
        <dbReference type="EMBL" id="KAL0924437.1"/>
    </source>
</evidence>
<dbReference type="SUPFAM" id="SSF50965">
    <property type="entry name" value="Galactose oxidase, central domain"/>
    <property type="match status" value="1"/>
</dbReference>
<reference evidence="4 5" key="1">
    <citation type="journal article" date="2024" name="Plant Biotechnol. J.">
        <title>Dendrobium thyrsiflorum genome and its molecular insights into genes involved in important horticultural traits.</title>
        <authorList>
            <person name="Chen B."/>
            <person name="Wang J.Y."/>
            <person name="Zheng P.J."/>
            <person name="Li K.L."/>
            <person name="Liang Y.M."/>
            <person name="Chen X.F."/>
            <person name="Zhang C."/>
            <person name="Zhao X."/>
            <person name="He X."/>
            <person name="Zhang G.Q."/>
            <person name="Liu Z.J."/>
            <person name="Xu Q."/>
        </authorList>
    </citation>
    <scope>NUCLEOTIDE SEQUENCE [LARGE SCALE GENOMIC DNA]</scope>
    <source>
        <strain evidence="4">GZMU011</strain>
    </source>
</reference>
<dbReference type="PANTHER" id="PTHR35546:SF123">
    <property type="entry name" value="OS01G0876300 PROTEIN"/>
    <property type="match status" value="1"/>
</dbReference>
<dbReference type="AlphaFoldDB" id="A0ABD0VH13"/>
<protein>
    <recommendedName>
        <fullName evidence="6">F-box domain-containing protein</fullName>
    </recommendedName>
</protein>
<dbReference type="EMBL" id="JANQDX010000005">
    <property type="protein sequence ID" value="KAL0924437.1"/>
    <property type="molecule type" value="Genomic_DNA"/>
</dbReference>
<proteinExistence type="predicted"/>
<dbReference type="Pfam" id="PF00646">
    <property type="entry name" value="F-box"/>
    <property type="match status" value="1"/>
</dbReference>
<accession>A0ABD0VH13</accession>
<evidence type="ECO:0000259" key="2">
    <source>
        <dbReference type="Pfam" id="PF00646"/>
    </source>
</evidence>
<dbReference type="SUPFAM" id="SSF81383">
    <property type="entry name" value="F-box domain"/>
    <property type="match status" value="1"/>
</dbReference>
<dbReference type="InterPro" id="IPR001810">
    <property type="entry name" value="F-box_dom"/>
</dbReference>
<dbReference type="PANTHER" id="PTHR35546">
    <property type="entry name" value="F-BOX PROTEIN INTERACTION DOMAIN PROTEIN-RELATED"/>
    <property type="match status" value="1"/>
</dbReference>
<dbReference type="InterPro" id="IPR056592">
    <property type="entry name" value="Beta-prop_At3g26010-like"/>
</dbReference>
<keyword evidence="1" id="KW-1133">Transmembrane helix</keyword>
<keyword evidence="1" id="KW-0472">Membrane</keyword>